<proteinExistence type="predicted"/>
<evidence type="ECO:0000313" key="2">
    <source>
        <dbReference type="Proteomes" id="UP001054945"/>
    </source>
</evidence>
<dbReference type="Proteomes" id="UP001054945">
    <property type="component" value="Unassembled WGS sequence"/>
</dbReference>
<organism evidence="1 2">
    <name type="scientific">Caerostris extrusa</name>
    <name type="common">Bark spider</name>
    <name type="synonym">Caerostris bankana</name>
    <dbReference type="NCBI Taxonomy" id="172846"/>
    <lineage>
        <taxon>Eukaryota</taxon>
        <taxon>Metazoa</taxon>
        <taxon>Ecdysozoa</taxon>
        <taxon>Arthropoda</taxon>
        <taxon>Chelicerata</taxon>
        <taxon>Arachnida</taxon>
        <taxon>Araneae</taxon>
        <taxon>Araneomorphae</taxon>
        <taxon>Entelegynae</taxon>
        <taxon>Araneoidea</taxon>
        <taxon>Araneidae</taxon>
        <taxon>Caerostris</taxon>
    </lineage>
</organism>
<dbReference type="EMBL" id="BPLR01010112">
    <property type="protein sequence ID" value="GIY36944.1"/>
    <property type="molecule type" value="Genomic_DNA"/>
</dbReference>
<gene>
    <name evidence="1" type="ORF">CEXT_99681</name>
</gene>
<name>A0AAV4SUI0_CAEEX</name>
<reference evidence="1 2" key="1">
    <citation type="submission" date="2021-06" db="EMBL/GenBank/DDBJ databases">
        <title>Caerostris extrusa draft genome.</title>
        <authorList>
            <person name="Kono N."/>
            <person name="Arakawa K."/>
        </authorList>
    </citation>
    <scope>NUCLEOTIDE SEQUENCE [LARGE SCALE GENOMIC DNA]</scope>
</reference>
<dbReference type="AlphaFoldDB" id="A0AAV4SUI0"/>
<protein>
    <submittedName>
        <fullName evidence="1">Uncharacterized protein</fullName>
    </submittedName>
</protein>
<comment type="caution">
    <text evidence="1">The sequence shown here is derived from an EMBL/GenBank/DDBJ whole genome shotgun (WGS) entry which is preliminary data.</text>
</comment>
<accession>A0AAV4SUI0</accession>
<sequence length="79" mass="8641">MHISLSIRLFPLIPEAGEIPIAEHYSRTVSCSAVSPVLKLKVITNLIDPVVECRPDFNFACECSQTSPRGMLIPFGGQV</sequence>
<evidence type="ECO:0000313" key="1">
    <source>
        <dbReference type="EMBL" id="GIY36944.1"/>
    </source>
</evidence>
<keyword evidence="2" id="KW-1185">Reference proteome</keyword>